<keyword evidence="2" id="KW-0067">ATP-binding</keyword>
<gene>
    <name evidence="2" type="ORF">KDA82_30265</name>
</gene>
<evidence type="ECO:0000313" key="3">
    <source>
        <dbReference type="Proteomes" id="UP000675554"/>
    </source>
</evidence>
<feature type="non-terminal residue" evidence="2">
    <location>
        <position position="147"/>
    </location>
</feature>
<accession>A0A8T4IXX8</accession>
<sequence length="147" mass="15510">ALPGKDGWVSLHLADTAPLLLPPPLPVELTPLHQSALEVLAPGYGLFFRQIADQVRATTHPEATDPQLADVLWDLAWSGRLTNDTLSPLRSLLGSGRTAGATAHRAKRAVPRGRYGSLTAATARAGTNRPTASRGGPPTVAGRWSLL</sequence>
<feature type="region of interest" description="Disordered" evidence="1">
    <location>
        <begin position="114"/>
        <end position="147"/>
    </location>
</feature>
<keyword evidence="2" id="KW-0547">Nucleotide-binding</keyword>
<organism evidence="2 3">
    <name type="scientific">Streptomyces daliensis</name>
    <dbReference type="NCBI Taxonomy" id="299421"/>
    <lineage>
        <taxon>Bacteria</taxon>
        <taxon>Bacillati</taxon>
        <taxon>Actinomycetota</taxon>
        <taxon>Actinomycetes</taxon>
        <taxon>Kitasatosporales</taxon>
        <taxon>Streptomycetaceae</taxon>
        <taxon>Streptomyces</taxon>
    </lineage>
</organism>
<dbReference type="AlphaFoldDB" id="A0A8T4IXX8"/>
<dbReference type="EMBL" id="JAGSMN010000862">
    <property type="protein sequence ID" value="MBR7677206.1"/>
    <property type="molecule type" value="Genomic_DNA"/>
</dbReference>
<proteinExistence type="predicted"/>
<feature type="non-terminal residue" evidence="2">
    <location>
        <position position="1"/>
    </location>
</feature>
<evidence type="ECO:0000256" key="1">
    <source>
        <dbReference type="SAM" id="MobiDB-lite"/>
    </source>
</evidence>
<dbReference type="GO" id="GO:0004386">
    <property type="term" value="F:helicase activity"/>
    <property type="evidence" value="ECO:0007669"/>
    <property type="project" value="UniProtKB-KW"/>
</dbReference>
<dbReference type="Proteomes" id="UP000675554">
    <property type="component" value="Unassembled WGS sequence"/>
</dbReference>
<reference evidence="2" key="1">
    <citation type="submission" date="2021-04" db="EMBL/GenBank/DDBJ databases">
        <title>Sequencing of actinobacteria type strains.</title>
        <authorList>
            <person name="Nguyen G.-S."/>
            <person name="Wentzel A."/>
        </authorList>
    </citation>
    <scope>NUCLEOTIDE SEQUENCE</scope>
    <source>
        <strain evidence="2">DSM 42095</strain>
    </source>
</reference>
<evidence type="ECO:0000313" key="2">
    <source>
        <dbReference type="EMBL" id="MBR7677206.1"/>
    </source>
</evidence>
<comment type="caution">
    <text evidence="2">The sequence shown here is derived from an EMBL/GenBank/DDBJ whole genome shotgun (WGS) entry which is preliminary data.</text>
</comment>
<keyword evidence="2" id="KW-0378">Hydrolase</keyword>
<protein>
    <submittedName>
        <fullName evidence="2">DEAD/DEAH box helicase</fullName>
    </submittedName>
</protein>
<keyword evidence="3" id="KW-1185">Reference proteome</keyword>
<name>A0A8T4IXX8_9ACTN</name>
<keyword evidence="2" id="KW-0347">Helicase</keyword>